<dbReference type="Pfam" id="PF02381">
    <property type="entry name" value="MraZ"/>
    <property type="match status" value="2"/>
</dbReference>
<organism evidence="9 10">
    <name type="scientific">Rurimicrobium arvi</name>
    <dbReference type="NCBI Taxonomy" id="2049916"/>
    <lineage>
        <taxon>Bacteria</taxon>
        <taxon>Pseudomonadati</taxon>
        <taxon>Bacteroidota</taxon>
        <taxon>Chitinophagia</taxon>
        <taxon>Chitinophagales</taxon>
        <taxon>Chitinophagaceae</taxon>
        <taxon>Rurimicrobium</taxon>
    </lineage>
</organism>
<dbReference type="InterPro" id="IPR007159">
    <property type="entry name" value="SpoVT-AbrB_dom"/>
</dbReference>
<comment type="similarity">
    <text evidence="7">Belongs to the MraZ family.</text>
</comment>
<dbReference type="InterPro" id="IPR020603">
    <property type="entry name" value="MraZ_dom"/>
</dbReference>
<dbReference type="NCBIfam" id="TIGR00242">
    <property type="entry name" value="division/cell wall cluster transcriptional repressor MraZ"/>
    <property type="match status" value="1"/>
</dbReference>
<dbReference type="CDD" id="cd16320">
    <property type="entry name" value="MraZ_N"/>
    <property type="match status" value="1"/>
</dbReference>
<dbReference type="Gene3D" id="3.40.1550.20">
    <property type="entry name" value="Transcriptional regulator MraZ domain"/>
    <property type="match status" value="1"/>
</dbReference>
<accession>A0ABP8MIT3</accession>
<dbReference type="InterPro" id="IPR035642">
    <property type="entry name" value="MraZ_N"/>
</dbReference>
<evidence type="ECO:0000256" key="7">
    <source>
        <dbReference type="HAMAP-Rule" id="MF_01008"/>
    </source>
</evidence>
<keyword evidence="5 7" id="KW-0238">DNA-binding</keyword>
<proteinExistence type="inferred from homology"/>
<dbReference type="InterPro" id="IPR037914">
    <property type="entry name" value="SpoVT-AbrB_sf"/>
</dbReference>
<evidence type="ECO:0000256" key="6">
    <source>
        <dbReference type="ARBA" id="ARBA00023163"/>
    </source>
</evidence>
<evidence type="ECO:0000256" key="5">
    <source>
        <dbReference type="ARBA" id="ARBA00023125"/>
    </source>
</evidence>
<protein>
    <recommendedName>
        <fullName evidence="1 7">Transcriptional regulator MraZ</fullName>
    </recommendedName>
</protein>
<evidence type="ECO:0000256" key="4">
    <source>
        <dbReference type="ARBA" id="ARBA00023015"/>
    </source>
</evidence>
<evidence type="ECO:0000313" key="9">
    <source>
        <dbReference type="EMBL" id="GAA4449669.1"/>
    </source>
</evidence>
<dbReference type="InterPro" id="IPR003444">
    <property type="entry name" value="MraZ"/>
</dbReference>
<reference evidence="10" key="1">
    <citation type="journal article" date="2019" name="Int. J. Syst. Evol. Microbiol.">
        <title>The Global Catalogue of Microorganisms (GCM) 10K type strain sequencing project: providing services to taxonomists for standard genome sequencing and annotation.</title>
        <authorList>
            <consortium name="The Broad Institute Genomics Platform"/>
            <consortium name="The Broad Institute Genome Sequencing Center for Infectious Disease"/>
            <person name="Wu L."/>
            <person name="Ma J."/>
        </authorList>
    </citation>
    <scope>NUCLEOTIDE SEQUENCE [LARGE SCALE GENOMIC DNA]</scope>
    <source>
        <strain evidence="10">JCM 31921</strain>
    </source>
</reference>
<comment type="caution">
    <text evidence="9">The sequence shown here is derived from an EMBL/GenBank/DDBJ whole genome shotgun (WGS) entry which is preliminary data.</text>
</comment>
<evidence type="ECO:0000259" key="8">
    <source>
        <dbReference type="PROSITE" id="PS51740"/>
    </source>
</evidence>
<keyword evidence="6 7" id="KW-0804">Transcription</keyword>
<dbReference type="PANTHER" id="PTHR34701">
    <property type="entry name" value="TRANSCRIPTIONAL REGULATOR MRAZ"/>
    <property type="match status" value="1"/>
</dbReference>
<comment type="subunit">
    <text evidence="7">Forms oligomers.</text>
</comment>
<dbReference type="PROSITE" id="PS51740">
    <property type="entry name" value="SPOVT_ABRB"/>
    <property type="match status" value="2"/>
</dbReference>
<dbReference type="SUPFAM" id="SSF89447">
    <property type="entry name" value="AbrB/MazE/MraZ-like"/>
    <property type="match status" value="1"/>
</dbReference>
<keyword evidence="10" id="KW-1185">Reference proteome</keyword>
<dbReference type="HAMAP" id="MF_01008">
    <property type="entry name" value="MraZ"/>
    <property type="match status" value="1"/>
</dbReference>
<evidence type="ECO:0000256" key="2">
    <source>
        <dbReference type="ARBA" id="ARBA00022490"/>
    </source>
</evidence>
<evidence type="ECO:0000313" key="10">
    <source>
        <dbReference type="Proteomes" id="UP001501410"/>
    </source>
</evidence>
<keyword evidence="3" id="KW-0677">Repeat</keyword>
<gene>
    <name evidence="7 9" type="primary">mraZ</name>
    <name evidence="9" type="ORF">GCM10023092_04360</name>
</gene>
<dbReference type="CDD" id="cd16321">
    <property type="entry name" value="MraZ_C"/>
    <property type="match status" value="1"/>
</dbReference>
<comment type="subcellular location">
    <subcellularLocation>
        <location evidence="7">Cytoplasm</location>
        <location evidence="7">Nucleoid</location>
    </subcellularLocation>
</comment>
<dbReference type="Proteomes" id="UP001501410">
    <property type="component" value="Unassembled WGS sequence"/>
</dbReference>
<evidence type="ECO:0000256" key="1">
    <source>
        <dbReference type="ARBA" id="ARBA00013860"/>
    </source>
</evidence>
<keyword evidence="4 7" id="KW-0805">Transcription regulation</keyword>
<keyword evidence="2 7" id="KW-0963">Cytoplasm</keyword>
<dbReference type="PANTHER" id="PTHR34701:SF1">
    <property type="entry name" value="TRANSCRIPTIONAL REGULATOR MRAZ"/>
    <property type="match status" value="1"/>
</dbReference>
<sequence length="163" mass="18405">MKLETRRMSHLIGEYELTLDAKGRFLLPSAFRKQLPEGADAQFVVSKGFEQCLNLYTMDEWNQLSEKINKLNDFNPQVRAFKRLFFNGANIVEADAAGRLLLNKPLVEHAQLSKDIVLTAQGSKVEIWDKKLLDAHIQSKMGDFSDLANEVLGGGFISPFESM</sequence>
<evidence type="ECO:0000256" key="3">
    <source>
        <dbReference type="ARBA" id="ARBA00022737"/>
    </source>
</evidence>
<name>A0ABP8MIT3_9BACT</name>
<feature type="domain" description="SpoVT-AbrB" evidence="8">
    <location>
        <begin position="14"/>
        <end position="60"/>
    </location>
</feature>
<dbReference type="InterPro" id="IPR038619">
    <property type="entry name" value="MraZ_sf"/>
</dbReference>
<dbReference type="InterPro" id="IPR035644">
    <property type="entry name" value="MraZ_C"/>
</dbReference>
<dbReference type="EMBL" id="BAABEZ010000002">
    <property type="protein sequence ID" value="GAA4449669.1"/>
    <property type="molecule type" value="Genomic_DNA"/>
</dbReference>
<feature type="domain" description="SpoVT-AbrB" evidence="8">
    <location>
        <begin position="89"/>
        <end position="132"/>
    </location>
</feature>